<sequence>MSLVDAELAIRAAQAGAEVVRSHHGTAVARFAKSGWDFATTADIEAEQAILGVLRSARPDDAVLAEESGRSGSDRNGRRWLVDPLCGTLNFAVHTMLASVNVALRVGAEVVAAVAVDPFAQEVFWTDGSVARMRHAGADQQLRPSAASGLVDVNLDPPYPNERTFRTARLLADERFVERFRPRVVSTTLALAWVAAGRRAGYVTDGHLRDSVHFAAGIALCAAAGCVVTGLDGQPWHSGRGGLVAAADPGTHAELLALVAAQRDSA</sequence>
<dbReference type="SUPFAM" id="SSF56655">
    <property type="entry name" value="Carbohydrate phosphatase"/>
    <property type="match status" value="1"/>
</dbReference>
<accession>A0ABQ4HQ54</accession>
<dbReference type="PANTHER" id="PTHR20854">
    <property type="entry name" value="INOSITOL MONOPHOSPHATASE"/>
    <property type="match status" value="1"/>
</dbReference>
<name>A0ABQ4HQ54_9ACTN</name>
<dbReference type="CDD" id="cd01637">
    <property type="entry name" value="IMPase_like"/>
    <property type="match status" value="1"/>
</dbReference>
<dbReference type="PANTHER" id="PTHR20854:SF4">
    <property type="entry name" value="INOSITOL-1-MONOPHOSPHATASE-RELATED"/>
    <property type="match status" value="1"/>
</dbReference>
<dbReference type="RefSeq" id="WP_204000850.1">
    <property type="nucleotide sequence ID" value="NZ_BOOZ01000004.1"/>
</dbReference>
<dbReference type="Gene3D" id="3.30.540.10">
    <property type="entry name" value="Fructose-1,6-Bisphosphatase, subunit A, domain 1"/>
    <property type="match status" value="1"/>
</dbReference>
<dbReference type="InterPro" id="IPR000760">
    <property type="entry name" value="Inositol_monophosphatase-like"/>
</dbReference>
<keyword evidence="2" id="KW-1185">Reference proteome</keyword>
<evidence type="ECO:0000313" key="1">
    <source>
        <dbReference type="EMBL" id="GIJ07792.1"/>
    </source>
</evidence>
<dbReference type="Gene3D" id="3.40.190.80">
    <property type="match status" value="1"/>
</dbReference>
<dbReference type="Pfam" id="PF00459">
    <property type="entry name" value="Inositol_P"/>
    <property type="match status" value="1"/>
</dbReference>
<protein>
    <submittedName>
        <fullName evidence="1">Phosphatase</fullName>
    </submittedName>
</protein>
<proteinExistence type="predicted"/>
<evidence type="ECO:0000313" key="2">
    <source>
        <dbReference type="Proteomes" id="UP000647017"/>
    </source>
</evidence>
<dbReference type="PRINTS" id="PR00377">
    <property type="entry name" value="IMPHPHTASES"/>
</dbReference>
<comment type="caution">
    <text evidence="1">The sequence shown here is derived from an EMBL/GenBank/DDBJ whole genome shotgun (WGS) entry which is preliminary data.</text>
</comment>
<gene>
    <name evidence="1" type="ORF">Van01_10060</name>
</gene>
<organism evidence="1 2">
    <name type="scientific">Micromonospora andamanensis</name>
    <dbReference type="NCBI Taxonomy" id="1287068"/>
    <lineage>
        <taxon>Bacteria</taxon>
        <taxon>Bacillati</taxon>
        <taxon>Actinomycetota</taxon>
        <taxon>Actinomycetes</taxon>
        <taxon>Micromonosporales</taxon>
        <taxon>Micromonosporaceae</taxon>
        <taxon>Micromonospora</taxon>
    </lineage>
</organism>
<dbReference type="EMBL" id="BOOZ01000004">
    <property type="protein sequence ID" value="GIJ07792.1"/>
    <property type="molecule type" value="Genomic_DNA"/>
</dbReference>
<dbReference type="Proteomes" id="UP000647017">
    <property type="component" value="Unassembled WGS sequence"/>
</dbReference>
<reference evidence="1 2" key="1">
    <citation type="submission" date="2021-01" db="EMBL/GenBank/DDBJ databases">
        <title>Whole genome shotgun sequence of Verrucosispora andamanensis NBRC 109075.</title>
        <authorList>
            <person name="Komaki H."/>
            <person name="Tamura T."/>
        </authorList>
    </citation>
    <scope>NUCLEOTIDE SEQUENCE [LARGE SCALE GENOMIC DNA]</scope>
    <source>
        <strain evidence="1 2">NBRC 109075</strain>
    </source>
</reference>